<evidence type="ECO:0000256" key="1">
    <source>
        <dbReference type="ARBA" id="ARBA00001974"/>
    </source>
</evidence>
<evidence type="ECO:0000256" key="8">
    <source>
        <dbReference type="ARBA" id="ARBA00022989"/>
    </source>
</evidence>
<evidence type="ECO:0000256" key="2">
    <source>
        <dbReference type="ARBA" id="ARBA00004141"/>
    </source>
</evidence>
<dbReference type="RefSeq" id="WP_131282136.1">
    <property type="nucleotide sequence ID" value="NZ_JBHSLR010000003.1"/>
</dbReference>
<proteinExistence type="predicted"/>
<keyword evidence="10" id="KW-0408">Iron</keyword>
<dbReference type="EMBL" id="SJDT01000007">
    <property type="protein sequence ID" value="TBW20833.1"/>
    <property type="molecule type" value="Genomic_DNA"/>
</dbReference>
<dbReference type="InterPro" id="IPR039261">
    <property type="entry name" value="FNR_nucleotide-bd"/>
</dbReference>
<dbReference type="InterPro" id="IPR001433">
    <property type="entry name" value="OxRdtase_FAD/NAD-bd"/>
</dbReference>
<dbReference type="GO" id="GO:0016020">
    <property type="term" value="C:membrane"/>
    <property type="evidence" value="ECO:0007669"/>
    <property type="project" value="UniProtKB-SubCell"/>
</dbReference>
<dbReference type="GO" id="GO:0046872">
    <property type="term" value="F:metal ion binding"/>
    <property type="evidence" value="ECO:0007669"/>
    <property type="project" value="UniProtKB-KW"/>
</dbReference>
<dbReference type="PANTHER" id="PTHR47354:SF8">
    <property type="entry name" value="1,2-PHENYLACETYL-COA EPOXIDASE, SUBUNIT E"/>
    <property type="match status" value="1"/>
</dbReference>
<dbReference type="AlphaFoldDB" id="A0A4V2KQY9"/>
<sequence length="442" mass="48902">MKTKRDTRRLDRRALLALCGVGLIGGILLGLTLLNLASASGTWIYNMSVLAAVVGSYGILIMLLLISRLPIIERAYGQDRLVVWHKRYAPWALWLIIAHVFLVVLDAAGGFSAISGWFSALWNDVLTMEWVFAALIGLILFFVAGITSWNRARKHLKHETWWTIHLYMYLAVAFSFLHQVEIGGPFADGFGKVLWAACYGVVFGMIAWYRVAVPYLRSRKHKLTVEKVIRESDDVVSVVVRGSQLRKLKVAPGQFFNWRFDAPGLAYESHPYSVSGTPVNDRMRISVKNLGDASGALASIKPGTRAYIEGPYGASTDAHSRDTKRTVLIAGGIGISPIISLARAIADKQPVDLVYRVSNNAEVALRADLEALEEIPYVRVHILPGSRAIYPMDSQMLGTLLGDVRNAAVYICGPNAFNETVHGAFKKLGTPAENVHIEHFDW</sequence>
<keyword evidence="7" id="KW-0274">FAD</keyword>
<evidence type="ECO:0000313" key="15">
    <source>
        <dbReference type="EMBL" id="TBW20833.1"/>
    </source>
</evidence>
<dbReference type="PANTHER" id="PTHR47354">
    <property type="entry name" value="NADH OXIDOREDUCTASE HCR"/>
    <property type="match status" value="1"/>
</dbReference>
<dbReference type="SUPFAM" id="SSF52343">
    <property type="entry name" value="Ferredoxin reductase-like, C-terminal NADP-linked domain"/>
    <property type="match status" value="1"/>
</dbReference>
<accession>A0A4V2KQY9</accession>
<keyword evidence="9" id="KW-0560">Oxidoreductase</keyword>
<comment type="cofactor">
    <cofactor evidence="1">
        <name>FAD</name>
        <dbReference type="ChEBI" id="CHEBI:57692"/>
    </cofactor>
</comment>
<dbReference type="SUPFAM" id="SSF63380">
    <property type="entry name" value="Riboflavin synthase domain-like"/>
    <property type="match status" value="1"/>
</dbReference>
<keyword evidence="11" id="KW-0411">Iron-sulfur</keyword>
<dbReference type="InterPro" id="IPR050415">
    <property type="entry name" value="MRET"/>
</dbReference>
<evidence type="ECO:0000256" key="5">
    <source>
        <dbReference type="ARBA" id="ARBA00022714"/>
    </source>
</evidence>
<dbReference type="Proteomes" id="UP000293036">
    <property type="component" value="Unassembled WGS sequence"/>
</dbReference>
<evidence type="ECO:0000256" key="9">
    <source>
        <dbReference type="ARBA" id="ARBA00023002"/>
    </source>
</evidence>
<dbReference type="InterPro" id="IPR017938">
    <property type="entry name" value="Riboflavin_synthase-like_b-brl"/>
</dbReference>
<dbReference type="InterPro" id="IPR013112">
    <property type="entry name" value="FAD-bd_8"/>
</dbReference>
<dbReference type="OrthoDB" id="9774675at2"/>
<evidence type="ECO:0000313" key="16">
    <source>
        <dbReference type="Proteomes" id="UP000293036"/>
    </source>
</evidence>
<comment type="caution">
    <text evidence="15">The sequence shown here is derived from an EMBL/GenBank/DDBJ whole genome shotgun (WGS) entry which is preliminary data.</text>
</comment>
<dbReference type="Gene3D" id="2.40.30.10">
    <property type="entry name" value="Translation factors"/>
    <property type="match status" value="1"/>
</dbReference>
<dbReference type="InterPro" id="IPR013130">
    <property type="entry name" value="Fe3_Rdtase_TM_dom"/>
</dbReference>
<feature type="transmembrane region" description="Helical" evidence="13">
    <location>
        <begin position="49"/>
        <end position="71"/>
    </location>
</feature>
<name>A0A4V2KQY9_9ACTO</name>
<dbReference type="Pfam" id="PF00175">
    <property type="entry name" value="NAD_binding_1"/>
    <property type="match status" value="1"/>
</dbReference>
<dbReference type="InterPro" id="IPR017927">
    <property type="entry name" value="FAD-bd_FR_type"/>
</dbReference>
<dbReference type="GO" id="GO:0016491">
    <property type="term" value="F:oxidoreductase activity"/>
    <property type="evidence" value="ECO:0007669"/>
    <property type="project" value="UniProtKB-KW"/>
</dbReference>
<dbReference type="GO" id="GO:0051537">
    <property type="term" value="F:2 iron, 2 sulfur cluster binding"/>
    <property type="evidence" value="ECO:0007669"/>
    <property type="project" value="UniProtKB-KW"/>
</dbReference>
<keyword evidence="4 13" id="KW-0812">Transmembrane</keyword>
<protein>
    <recommendedName>
        <fullName evidence="14">FAD-binding FR-type domain-containing protein</fullName>
    </recommendedName>
</protein>
<reference evidence="15 16" key="1">
    <citation type="submission" date="2019-02" db="EMBL/GenBank/DDBJ databases">
        <title>Arcanobacterium bovis sp. nov., isolated from the milk of a cow with mastitis.</title>
        <authorList>
            <person name="Sammra O."/>
            <person name="Foster G."/>
            <person name="Hassan A."/>
            <person name="Alssahen M."/>
            <person name="Laemmler C."/>
            <person name="Borowiak M."/>
            <person name="Malorny B."/>
            <person name="Abdulmawjood A."/>
        </authorList>
    </citation>
    <scope>NUCLEOTIDE SEQUENCE [LARGE SCALE GENOMIC DNA]</scope>
    <source>
        <strain evidence="15 16">C605018/01/1</strain>
    </source>
</reference>
<comment type="subcellular location">
    <subcellularLocation>
        <location evidence="2">Membrane</location>
        <topology evidence="2">Multi-pass membrane protein</topology>
    </subcellularLocation>
</comment>
<keyword evidence="6" id="KW-0479">Metal-binding</keyword>
<dbReference type="PRINTS" id="PR00409">
    <property type="entry name" value="PHDIOXRDTASE"/>
</dbReference>
<evidence type="ECO:0000256" key="12">
    <source>
        <dbReference type="ARBA" id="ARBA00023136"/>
    </source>
</evidence>
<keyword evidence="16" id="KW-1185">Reference proteome</keyword>
<evidence type="ECO:0000256" key="7">
    <source>
        <dbReference type="ARBA" id="ARBA00022827"/>
    </source>
</evidence>
<evidence type="ECO:0000256" key="13">
    <source>
        <dbReference type="SAM" id="Phobius"/>
    </source>
</evidence>
<evidence type="ECO:0000259" key="14">
    <source>
        <dbReference type="PROSITE" id="PS51384"/>
    </source>
</evidence>
<evidence type="ECO:0000256" key="11">
    <source>
        <dbReference type="ARBA" id="ARBA00023014"/>
    </source>
</evidence>
<evidence type="ECO:0000256" key="4">
    <source>
        <dbReference type="ARBA" id="ARBA00022692"/>
    </source>
</evidence>
<feature type="domain" description="FAD-binding FR-type" evidence="14">
    <location>
        <begin position="218"/>
        <end position="318"/>
    </location>
</feature>
<evidence type="ECO:0000256" key="3">
    <source>
        <dbReference type="ARBA" id="ARBA00022630"/>
    </source>
</evidence>
<dbReference type="Gene3D" id="3.40.50.80">
    <property type="entry name" value="Nucleotide-binding domain of ferredoxin-NADP reductase (FNR) module"/>
    <property type="match status" value="1"/>
</dbReference>
<evidence type="ECO:0000256" key="6">
    <source>
        <dbReference type="ARBA" id="ARBA00022723"/>
    </source>
</evidence>
<feature type="transmembrane region" description="Helical" evidence="13">
    <location>
        <begin position="192"/>
        <end position="212"/>
    </location>
</feature>
<feature type="transmembrane region" description="Helical" evidence="13">
    <location>
        <begin position="161"/>
        <end position="180"/>
    </location>
</feature>
<dbReference type="InterPro" id="IPR006311">
    <property type="entry name" value="TAT_signal"/>
</dbReference>
<gene>
    <name evidence="15" type="ORF">EZJ44_07855</name>
</gene>
<feature type="transmembrane region" description="Helical" evidence="13">
    <location>
        <begin position="130"/>
        <end position="149"/>
    </location>
</feature>
<keyword evidence="12 13" id="KW-0472">Membrane</keyword>
<dbReference type="PROSITE" id="PS51318">
    <property type="entry name" value="TAT"/>
    <property type="match status" value="1"/>
</dbReference>
<keyword evidence="8 13" id="KW-1133">Transmembrane helix</keyword>
<dbReference type="Pfam" id="PF08022">
    <property type="entry name" value="FAD_binding_8"/>
    <property type="match status" value="1"/>
</dbReference>
<evidence type="ECO:0000256" key="10">
    <source>
        <dbReference type="ARBA" id="ARBA00023004"/>
    </source>
</evidence>
<dbReference type="GO" id="GO:0050660">
    <property type="term" value="F:flavin adenine dinucleotide binding"/>
    <property type="evidence" value="ECO:0007669"/>
    <property type="project" value="TreeGrafter"/>
</dbReference>
<keyword evidence="5" id="KW-0001">2Fe-2S</keyword>
<dbReference type="Pfam" id="PF01794">
    <property type="entry name" value="Ferric_reduct"/>
    <property type="match status" value="1"/>
</dbReference>
<keyword evidence="3" id="KW-0285">Flavoprotein</keyword>
<feature type="transmembrane region" description="Helical" evidence="13">
    <location>
        <begin position="92"/>
        <end position="118"/>
    </location>
</feature>
<organism evidence="15 16">
    <name type="scientific">Arcanobacterium bovis</name>
    <dbReference type="NCBI Taxonomy" id="2529275"/>
    <lineage>
        <taxon>Bacteria</taxon>
        <taxon>Bacillati</taxon>
        <taxon>Actinomycetota</taxon>
        <taxon>Actinomycetes</taxon>
        <taxon>Actinomycetales</taxon>
        <taxon>Actinomycetaceae</taxon>
        <taxon>Arcanobacterium</taxon>
    </lineage>
</organism>
<dbReference type="PROSITE" id="PS51384">
    <property type="entry name" value="FAD_FR"/>
    <property type="match status" value="1"/>
</dbReference>